<organism evidence="1 2">
    <name type="scientific">Pseudomonas fluorescens</name>
    <dbReference type="NCBI Taxonomy" id="294"/>
    <lineage>
        <taxon>Bacteria</taxon>
        <taxon>Pseudomonadati</taxon>
        <taxon>Pseudomonadota</taxon>
        <taxon>Gammaproteobacteria</taxon>
        <taxon>Pseudomonadales</taxon>
        <taxon>Pseudomonadaceae</taxon>
        <taxon>Pseudomonas</taxon>
    </lineage>
</organism>
<sequence length="30" mass="3280">MENRLNALREIPGHNPMIAAQAPEMGFVAT</sequence>
<accession>A0A5E7HM22</accession>
<dbReference type="AlphaFoldDB" id="A0A5E7HM22"/>
<evidence type="ECO:0000313" key="2">
    <source>
        <dbReference type="Proteomes" id="UP000385207"/>
    </source>
</evidence>
<dbReference type="EMBL" id="CABVII010000003">
    <property type="protein sequence ID" value="VVO65351.1"/>
    <property type="molecule type" value="Genomic_DNA"/>
</dbReference>
<name>A0A5E7HM22_PSEFL</name>
<gene>
    <name evidence="1" type="ORF">PS862_01047</name>
</gene>
<evidence type="ECO:0000313" key="1">
    <source>
        <dbReference type="EMBL" id="VVO65351.1"/>
    </source>
</evidence>
<protein>
    <submittedName>
        <fullName evidence="1">Uncharacterized protein</fullName>
    </submittedName>
</protein>
<proteinExistence type="predicted"/>
<dbReference type="Proteomes" id="UP000385207">
    <property type="component" value="Unassembled WGS sequence"/>
</dbReference>
<reference evidence="1 2" key="1">
    <citation type="submission" date="2019-09" db="EMBL/GenBank/DDBJ databases">
        <authorList>
            <person name="Chandra G."/>
            <person name="Truman W A."/>
        </authorList>
    </citation>
    <scope>NUCLEOTIDE SEQUENCE [LARGE SCALE GENOMIC DNA]</scope>
    <source>
        <strain evidence="1">PS862</strain>
    </source>
</reference>